<name>A0A8J4GIF4_9CHLO</name>
<keyword evidence="4" id="KW-1185">Reference proteome</keyword>
<proteinExistence type="predicted"/>
<dbReference type="OrthoDB" id="426136at2759"/>
<reference evidence="2" key="1">
    <citation type="journal article" date="2021" name="Proc. Natl. Acad. Sci. U.S.A.">
        <title>Three genomes in the algal genus Volvox reveal the fate of a haploid sex-determining region after a transition to homothallism.</title>
        <authorList>
            <person name="Yamamoto K."/>
            <person name="Hamaji T."/>
            <person name="Kawai-Toyooka H."/>
            <person name="Matsuzaki R."/>
            <person name="Takahashi F."/>
            <person name="Nishimura Y."/>
            <person name="Kawachi M."/>
            <person name="Noguchi H."/>
            <person name="Minakuchi Y."/>
            <person name="Umen J.G."/>
            <person name="Toyoda A."/>
            <person name="Nozaki H."/>
        </authorList>
    </citation>
    <scope>NUCLEOTIDE SEQUENCE</scope>
    <source>
        <strain evidence="2">NIES-3785</strain>
        <strain evidence="1">NIES-3786</strain>
    </source>
</reference>
<dbReference type="AlphaFoldDB" id="A0A8J4GIF4"/>
<evidence type="ECO:0000313" key="3">
    <source>
        <dbReference type="Proteomes" id="UP000722791"/>
    </source>
</evidence>
<protein>
    <submittedName>
        <fullName evidence="2">Uncharacterized protein</fullName>
    </submittedName>
</protein>
<evidence type="ECO:0000313" key="2">
    <source>
        <dbReference type="EMBL" id="GIM08414.1"/>
    </source>
</evidence>
<dbReference type="Proteomes" id="UP000747110">
    <property type="component" value="Unassembled WGS sequence"/>
</dbReference>
<evidence type="ECO:0000313" key="4">
    <source>
        <dbReference type="Proteomes" id="UP000747110"/>
    </source>
</evidence>
<evidence type="ECO:0000313" key="1">
    <source>
        <dbReference type="EMBL" id="GIL79803.1"/>
    </source>
</evidence>
<sequence>MLLTKHQRLIVGGAGGRGRNLSFGALCSASPRLETVVKKARTKDDLLDPAQIGASGSASAKFQILPQYESLQSYMMLPVEQYFVLDPKQISHLGGNRFVLTVPRINLFNLWLEAVVEVSVTTYPGSNGAGPRVVLQAENCRISGSQAVESLRLDQRFAMHFVTELTWSATPVAAPVPAATAAAATAAVGPAPIAAAAVSTSGVMNGEIRASSKLDVWSEVVPPFHLLPRDVLVATCNGVLRGLMSSLLPLFVRMLAQDYQRWAKDPEYRAERATRSGKAFTP</sequence>
<dbReference type="PANTHER" id="PTHR34131:SF3">
    <property type="entry name" value="(RAP ANNOTATION RELEASE2) GALACTOSE-BINDING LIKE DOMAIN CONTAINING PROTEIN"/>
    <property type="match status" value="1"/>
</dbReference>
<organism evidence="2 3">
    <name type="scientific">Volvox reticuliferus</name>
    <dbReference type="NCBI Taxonomy" id="1737510"/>
    <lineage>
        <taxon>Eukaryota</taxon>
        <taxon>Viridiplantae</taxon>
        <taxon>Chlorophyta</taxon>
        <taxon>core chlorophytes</taxon>
        <taxon>Chlorophyceae</taxon>
        <taxon>CS clade</taxon>
        <taxon>Chlamydomonadales</taxon>
        <taxon>Volvocaceae</taxon>
        <taxon>Volvox</taxon>
    </lineage>
</organism>
<comment type="caution">
    <text evidence="2">The sequence shown here is derived from an EMBL/GenBank/DDBJ whole genome shotgun (WGS) entry which is preliminary data.</text>
</comment>
<gene>
    <name evidence="1" type="ORF">Vretifemale_9097</name>
    <name evidence="2" type="ORF">Vretimale_12422</name>
</gene>
<dbReference type="Proteomes" id="UP000722791">
    <property type="component" value="Unassembled WGS sequence"/>
</dbReference>
<accession>A0A8J4GIF4</accession>
<dbReference type="PANTHER" id="PTHR34131">
    <property type="entry name" value="(RAP ANNOTATION RELEASE2) GALACTOSE-BINDING LIKE DOMAIN CONTAINING PROTEIN"/>
    <property type="match status" value="1"/>
</dbReference>
<dbReference type="InterPro" id="IPR018971">
    <property type="entry name" value="DUF1997"/>
</dbReference>
<dbReference type="EMBL" id="BNCP01000016">
    <property type="protein sequence ID" value="GIL79803.1"/>
    <property type="molecule type" value="Genomic_DNA"/>
</dbReference>
<dbReference type="EMBL" id="BNCQ01000027">
    <property type="protein sequence ID" value="GIM08414.1"/>
    <property type="molecule type" value="Genomic_DNA"/>
</dbReference>
<dbReference type="Pfam" id="PF09366">
    <property type="entry name" value="DUF1997"/>
    <property type="match status" value="1"/>
</dbReference>